<gene>
    <name evidence="2" type="ORF">AFUS01_LOCUS22690</name>
</gene>
<dbReference type="AlphaFoldDB" id="A0A8J2KA45"/>
<protein>
    <recommendedName>
        <fullName evidence="4">Eclosion hormone</fullName>
    </recommendedName>
</protein>
<sequence>MASTKYFRLSPTFTLVILGLLLLSSAPGLDGMHLSCIANCSQCVKIYAEFFDGRQCAEFCIGMRNWGDGHIDCNDPTSISRFIRYQ</sequence>
<dbReference type="GO" id="GO:0007218">
    <property type="term" value="P:neuropeptide signaling pathway"/>
    <property type="evidence" value="ECO:0007669"/>
    <property type="project" value="InterPro"/>
</dbReference>
<keyword evidence="3" id="KW-1185">Reference proteome</keyword>
<proteinExistence type="predicted"/>
<name>A0A8J2KA45_9HEXA</name>
<evidence type="ECO:0008006" key="4">
    <source>
        <dbReference type="Google" id="ProtNLM"/>
    </source>
</evidence>
<reference evidence="2" key="1">
    <citation type="submission" date="2021-06" db="EMBL/GenBank/DDBJ databases">
        <authorList>
            <person name="Hodson N. C."/>
            <person name="Mongue J. A."/>
            <person name="Jaron S. K."/>
        </authorList>
    </citation>
    <scope>NUCLEOTIDE SEQUENCE</scope>
</reference>
<evidence type="ECO:0000313" key="3">
    <source>
        <dbReference type="Proteomes" id="UP000708208"/>
    </source>
</evidence>
<evidence type="ECO:0000256" key="1">
    <source>
        <dbReference type="SAM" id="SignalP"/>
    </source>
</evidence>
<dbReference type="Proteomes" id="UP000708208">
    <property type="component" value="Unassembled WGS sequence"/>
</dbReference>
<dbReference type="GO" id="GO:0008255">
    <property type="term" value="F:ecdysis-triggering hormone activity"/>
    <property type="evidence" value="ECO:0007669"/>
    <property type="project" value="InterPro"/>
</dbReference>
<dbReference type="GO" id="GO:0018990">
    <property type="term" value="P:ecdysis, chitin-based cuticle"/>
    <property type="evidence" value="ECO:0007669"/>
    <property type="project" value="InterPro"/>
</dbReference>
<organism evidence="2 3">
    <name type="scientific">Allacma fusca</name>
    <dbReference type="NCBI Taxonomy" id="39272"/>
    <lineage>
        <taxon>Eukaryota</taxon>
        <taxon>Metazoa</taxon>
        <taxon>Ecdysozoa</taxon>
        <taxon>Arthropoda</taxon>
        <taxon>Hexapoda</taxon>
        <taxon>Collembola</taxon>
        <taxon>Symphypleona</taxon>
        <taxon>Sminthuridae</taxon>
        <taxon>Allacma</taxon>
    </lineage>
</organism>
<dbReference type="EMBL" id="CAJVCH010266456">
    <property type="protein sequence ID" value="CAG7734292.1"/>
    <property type="molecule type" value="Genomic_DNA"/>
</dbReference>
<comment type="caution">
    <text evidence="2">The sequence shown here is derived from an EMBL/GenBank/DDBJ whole genome shotgun (WGS) entry which is preliminary data.</text>
</comment>
<dbReference type="InterPro" id="IPR006825">
    <property type="entry name" value="Eclosion"/>
</dbReference>
<evidence type="ECO:0000313" key="2">
    <source>
        <dbReference type="EMBL" id="CAG7734292.1"/>
    </source>
</evidence>
<dbReference type="Pfam" id="PF04736">
    <property type="entry name" value="Eclosion"/>
    <property type="match status" value="1"/>
</dbReference>
<keyword evidence="1" id="KW-0732">Signal</keyword>
<accession>A0A8J2KA45</accession>
<feature type="chain" id="PRO_5035276867" description="Eclosion hormone" evidence="1">
    <location>
        <begin position="32"/>
        <end position="86"/>
    </location>
</feature>
<feature type="signal peptide" evidence="1">
    <location>
        <begin position="1"/>
        <end position="31"/>
    </location>
</feature>